<dbReference type="Pfam" id="PF01803">
    <property type="entry name" value="LIM_bind"/>
    <property type="match status" value="1"/>
</dbReference>
<dbReference type="PANTHER" id="PTHR10378">
    <property type="entry name" value="LIM DOMAIN-BINDING PROTEIN"/>
    <property type="match status" value="1"/>
</dbReference>
<evidence type="ECO:0000256" key="2">
    <source>
        <dbReference type="PROSITE-ProRule" id="PRU01302"/>
    </source>
</evidence>
<feature type="region of interest" description="Disordered" evidence="3">
    <location>
        <begin position="310"/>
        <end position="361"/>
    </location>
</feature>
<dbReference type="GO" id="GO:0030274">
    <property type="term" value="F:LIM domain binding"/>
    <property type="evidence" value="ECO:0007669"/>
    <property type="project" value="UniProtKB-UniRule"/>
</dbReference>
<dbReference type="Gene3D" id="2.10.110.10">
    <property type="entry name" value="Cysteine Rich Protein"/>
    <property type="match status" value="1"/>
</dbReference>
<accession>A0ABD2QM93</accession>
<feature type="region of interest" description="Disordered" evidence="3">
    <location>
        <begin position="421"/>
        <end position="561"/>
    </location>
</feature>
<feature type="compositionally biased region" description="Pro residues" evidence="3">
    <location>
        <begin position="50"/>
        <end position="59"/>
    </location>
</feature>
<organism evidence="5 6">
    <name type="scientific">Cichlidogyrus casuarinus</name>
    <dbReference type="NCBI Taxonomy" id="1844966"/>
    <lineage>
        <taxon>Eukaryota</taxon>
        <taxon>Metazoa</taxon>
        <taxon>Spiralia</taxon>
        <taxon>Lophotrochozoa</taxon>
        <taxon>Platyhelminthes</taxon>
        <taxon>Monogenea</taxon>
        <taxon>Monopisthocotylea</taxon>
        <taxon>Dactylogyridea</taxon>
        <taxon>Ancyrocephalidae</taxon>
        <taxon>Cichlidogyrus</taxon>
    </lineage>
</organism>
<protein>
    <submittedName>
        <fullName evidence="5">LIM domain-binding protein 2</fullName>
    </submittedName>
</protein>
<keyword evidence="6" id="KW-1185">Reference proteome</keyword>
<feature type="domain" description="LIM interaction" evidence="4">
    <location>
        <begin position="361"/>
        <end position="400"/>
    </location>
</feature>
<feature type="compositionally biased region" description="Low complexity" evidence="3">
    <location>
        <begin position="331"/>
        <end position="340"/>
    </location>
</feature>
<proteinExistence type="inferred from homology"/>
<dbReference type="Pfam" id="PF17916">
    <property type="entry name" value="LID"/>
    <property type="match status" value="1"/>
</dbReference>
<feature type="compositionally biased region" description="Polar residues" evidence="3">
    <location>
        <begin position="449"/>
        <end position="458"/>
    </location>
</feature>
<dbReference type="PROSITE" id="PS51957">
    <property type="entry name" value="LID"/>
    <property type="match status" value="1"/>
</dbReference>
<evidence type="ECO:0000256" key="1">
    <source>
        <dbReference type="ARBA" id="ARBA00006928"/>
    </source>
</evidence>
<feature type="compositionally biased region" description="Polar residues" evidence="3">
    <location>
        <begin position="529"/>
        <end position="550"/>
    </location>
</feature>
<sequence length="594" mass="66598">MPPIPPHSHMNPPHHQMPPMDREAIMGPHSQMIPPPGGGGPPMMSHYQTPPQPHHPQPMMPMGHHPGPGHHPHLPGPPGSSGGGPVHHPQVQIRMQPFLNHPECRIFEMNKRLQQRNDFDSLWWDMFTSDFFDDEASLTILMMDDGPKRYSISRILIPRFFRSFFESGCCELYFVLRMPRELVHPPMVTLDSENAMWVINMNKPPATTVVIEGRLTLDFNIEDMRMRSWMFQYRCHRELIPKNMINFQDLPMMDQFSKSYTRCGFTMHTLNFLRMCVILEPMQELMSRQKAYSLSPRDCLKTTLFHKWQRMLAPQEAPRPQTKRRKRKGSGTETSSTSGRSSKRKQSPGPVSVQSIAQPGEVMIVGEPTLMGGDFGDEDERRITRLENTQFDPSNCMPPHMMPGHPPGMMPRPPFPGMMSDAFPGPPRPGRPPSGSMHFAGNSPHHPMSSFSGPNTPHNMPPNANFPPTGGEALPRASSVGAPKFQQLHQQGPPVSHAFMGHLSSNSSPLMPANQRTSQDTPPPPMLNAVSNFPHQQQSSPLTASANRSLPSPAPSAGNNALLADEFKCKTTDDDIQDIDVKPLMDMKKDDDNS</sequence>
<dbReference type="InterPro" id="IPR041363">
    <property type="entry name" value="LID"/>
</dbReference>
<evidence type="ECO:0000256" key="3">
    <source>
        <dbReference type="SAM" id="MobiDB-lite"/>
    </source>
</evidence>
<comment type="similarity">
    <text evidence="1 2">Belongs to the LDB family.</text>
</comment>
<dbReference type="EMBL" id="JBJKFK010000044">
    <property type="protein sequence ID" value="KAL3320555.1"/>
    <property type="molecule type" value="Genomic_DNA"/>
</dbReference>
<evidence type="ECO:0000259" key="4">
    <source>
        <dbReference type="PROSITE" id="PS51957"/>
    </source>
</evidence>
<feature type="compositionally biased region" description="Polar residues" evidence="3">
    <location>
        <begin position="503"/>
        <end position="520"/>
    </location>
</feature>
<dbReference type="InterPro" id="IPR029005">
    <property type="entry name" value="LIM-bd/SEUSS"/>
</dbReference>
<dbReference type="Proteomes" id="UP001626550">
    <property type="component" value="Unassembled WGS sequence"/>
</dbReference>
<feature type="compositionally biased region" description="Low complexity" evidence="3">
    <location>
        <begin position="7"/>
        <end position="19"/>
    </location>
</feature>
<reference evidence="5 6" key="1">
    <citation type="submission" date="2024-11" db="EMBL/GenBank/DDBJ databases">
        <title>Adaptive evolution of stress response genes in parasites aligns with host niche diversity.</title>
        <authorList>
            <person name="Hahn C."/>
            <person name="Resl P."/>
        </authorList>
    </citation>
    <scope>NUCLEOTIDE SEQUENCE [LARGE SCALE GENOMIC DNA]</scope>
    <source>
        <strain evidence="5">EGGRZ-B1_66</strain>
        <tissue evidence="5">Body</tissue>
    </source>
</reference>
<gene>
    <name evidence="5" type="primary">LDB2_1</name>
    <name evidence="5" type="ORF">Ciccas_000759</name>
</gene>
<evidence type="ECO:0000313" key="5">
    <source>
        <dbReference type="EMBL" id="KAL3320555.1"/>
    </source>
</evidence>
<evidence type="ECO:0000313" key="6">
    <source>
        <dbReference type="Proteomes" id="UP001626550"/>
    </source>
</evidence>
<dbReference type="AlphaFoldDB" id="A0ABD2QM93"/>
<comment type="caution">
    <text evidence="5">The sequence shown here is derived from an EMBL/GenBank/DDBJ whole genome shotgun (WGS) entry which is preliminary data.</text>
</comment>
<feature type="region of interest" description="Disordered" evidence="3">
    <location>
        <begin position="1"/>
        <end position="89"/>
    </location>
</feature>
<name>A0ABD2QM93_9PLAT</name>